<accession>A0A914XY91</accession>
<evidence type="ECO:0000256" key="1">
    <source>
        <dbReference type="ARBA" id="ARBA00005594"/>
    </source>
</evidence>
<dbReference type="InterPro" id="IPR055416">
    <property type="entry name" value="RBD_LARS1"/>
</dbReference>
<dbReference type="EC" id="6.1.1.4" evidence="2"/>
<dbReference type="Pfam" id="PF24810">
    <property type="entry name" value="RBD_LARS1"/>
    <property type="match status" value="1"/>
</dbReference>
<evidence type="ECO:0000313" key="15">
    <source>
        <dbReference type="Proteomes" id="UP000887577"/>
    </source>
</evidence>
<keyword evidence="15" id="KW-1185">Reference proteome</keyword>
<dbReference type="GO" id="GO:0006429">
    <property type="term" value="P:leucyl-tRNA aminoacylation"/>
    <property type="evidence" value="ECO:0007669"/>
    <property type="project" value="InterPro"/>
</dbReference>
<evidence type="ECO:0000256" key="6">
    <source>
        <dbReference type="ARBA" id="ARBA00022917"/>
    </source>
</evidence>
<sequence length="1065" mass="122318">MAAEEHWKVKKLIEAEAEIQQKWEAAKVFQQDFIPELKDVPHYTVTFPFPYMNGRLHLGHTFSLSKCEFAAGFQRLNGKRVLFPFAFHCTGMPIKACADKLSREIEEYGYPPQFPKTEEEESAVVEEKSLVDDITKDKSKGKKTKAVQKTGSAKYQWQIMQSLGLSDEEIKKFADPLYWLEYFPPRCMDDCKKMGLKVDWRRSFITTDINPYFDSFVRWQFRILKQCAYIDFGKRYTIYSPIDGQPCMDHDRASGEGVGPQEYTLVKLKALEPKPKIFDGIQKPIYFVAATLRPETMYGQTNCYLHPDISYSAFYIGADEAQIFVGTARSARNMAFQDMTKEFGKVNFVKGLESFKGSEILGAPLMAPLSSYERVFALPMLTIKDDKGTGVVTSVPSDSPDDLAALNDLKKKKPLREKYGITDDMVLPFEPIPIINIPDIGDLAAVHMVQLLKIESQNEKDKLEEAKSRVYLKGFYEGKMLVGKYKGMLTADAKKLIHADLVDSKEAMKYVEPEKKIISRSGDECVVALCDQWYLNYGDVEWKKAAHAALEKMETYMPDVRNNLSRTIDWLHEYACSRSYGLGSKVPWDEQYLIESLSDSTIYNAFYTVSHLLQGSRDGKKLGPLGIRPEQLNDHIWDYIFRQKLYDPIRMPLDERILKRIKNEFEYWYPVSMRSSGKDLLTNHLTYMIFNHVAIWKDQPDKWPQSFRANGHLLLNNEKMSKSTGNFMTLCEAIEKFSADGMRLTLADAGDGTEDANFSKASADANIKRLYTLVEWSTEMMTAIEKSELRDSSKPVFADEIFINQLHHLINLAKENYEKTMYHEAIINAFFEFTKARDFYREICGNDKMRSDSIKLYLEYQALILSPICPHIAEQVWSIIGKKTLIVNERWPACDLADPIIIDTAEFFKKTIHAFRLRLDELLNPKKKKVAPAVPTKATIIYSSKYPQWQQEILILLKKIYEENNGEFIDNKEITKMVMAIPLVKPKAKEAMPFVQFIKDKVGQRGIQALDLVFNIDQRKVFEEMIEYLKGALKIDDIIIESVEETADETLASKVVPGTPIVNFS</sequence>
<keyword evidence="3 10" id="KW-0436">Ligase</keyword>
<evidence type="ECO:0000256" key="7">
    <source>
        <dbReference type="ARBA" id="ARBA00023146"/>
    </source>
</evidence>
<dbReference type="GO" id="GO:0005524">
    <property type="term" value="F:ATP binding"/>
    <property type="evidence" value="ECO:0007669"/>
    <property type="project" value="UniProtKB-KW"/>
</dbReference>
<dbReference type="Gene3D" id="3.40.50.620">
    <property type="entry name" value="HUPs"/>
    <property type="match status" value="1"/>
</dbReference>
<keyword evidence="7 10" id="KW-0030">Aminoacyl-tRNA synthetase</keyword>
<organism evidence="15 16">
    <name type="scientific">Panagrolaimus superbus</name>
    <dbReference type="NCBI Taxonomy" id="310955"/>
    <lineage>
        <taxon>Eukaryota</taxon>
        <taxon>Metazoa</taxon>
        <taxon>Ecdysozoa</taxon>
        <taxon>Nematoda</taxon>
        <taxon>Chromadorea</taxon>
        <taxon>Rhabditida</taxon>
        <taxon>Tylenchina</taxon>
        <taxon>Panagrolaimomorpha</taxon>
        <taxon>Panagrolaimoidea</taxon>
        <taxon>Panagrolaimidae</taxon>
        <taxon>Panagrolaimus</taxon>
    </lineage>
</organism>
<evidence type="ECO:0000256" key="10">
    <source>
        <dbReference type="RuleBase" id="RU363035"/>
    </source>
</evidence>
<evidence type="ECO:0000313" key="16">
    <source>
        <dbReference type="WBParaSite" id="PSU_v2.g11925.t1"/>
    </source>
</evidence>
<dbReference type="Pfam" id="PF00133">
    <property type="entry name" value="tRNA-synt_1"/>
    <property type="match status" value="1"/>
</dbReference>
<dbReference type="InterPro" id="IPR001412">
    <property type="entry name" value="aa-tRNA-synth_I_CS"/>
</dbReference>
<keyword evidence="5 10" id="KW-0067">ATP-binding</keyword>
<dbReference type="Gene3D" id="3.90.740.10">
    <property type="entry name" value="Valyl/Leucyl/Isoleucyl-tRNA synthetase, editing domain"/>
    <property type="match status" value="1"/>
</dbReference>
<dbReference type="Proteomes" id="UP000887577">
    <property type="component" value="Unplaced"/>
</dbReference>
<dbReference type="InterPro" id="IPR014729">
    <property type="entry name" value="Rossmann-like_a/b/a_fold"/>
</dbReference>
<evidence type="ECO:0000259" key="14">
    <source>
        <dbReference type="Pfam" id="PF24810"/>
    </source>
</evidence>
<evidence type="ECO:0000256" key="4">
    <source>
        <dbReference type="ARBA" id="ARBA00022741"/>
    </source>
</evidence>
<evidence type="ECO:0000259" key="11">
    <source>
        <dbReference type="Pfam" id="PF00133"/>
    </source>
</evidence>
<dbReference type="SUPFAM" id="SSF47323">
    <property type="entry name" value="Anticodon-binding domain of a subclass of class I aminoacyl-tRNA synthetases"/>
    <property type="match status" value="1"/>
</dbReference>
<feature type="domain" description="Methionyl/Leucyl tRNA synthetase" evidence="13">
    <location>
        <begin position="674"/>
        <end position="763"/>
    </location>
</feature>
<dbReference type="PROSITE" id="PS00178">
    <property type="entry name" value="AA_TRNA_LIGASE_I"/>
    <property type="match status" value="1"/>
</dbReference>
<comment type="similarity">
    <text evidence="1 10">Belongs to the class-I aminoacyl-tRNA synthetase family.</text>
</comment>
<dbReference type="InterPro" id="IPR013155">
    <property type="entry name" value="M/V/L/I-tRNA-synth_anticd-bd"/>
</dbReference>
<feature type="domain" description="Methionyl/Valyl/Leucyl/Isoleucyl-tRNA synthetase anticodon-binding" evidence="12">
    <location>
        <begin position="799"/>
        <end position="914"/>
    </location>
</feature>
<dbReference type="GO" id="GO:0004823">
    <property type="term" value="F:leucine-tRNA ligase activity"/>
    <property type="evidence" value="ECO:0007669"/>
    <property type="project" value="UniProtKB-EC"/>
</dbReference>
<dbReference type="Pfam" id="PF09334">
    <property type="entry name" value="tRNA-synt_1g"/>
    <property type="match status" value="1"/>
</dbReference>
<keyword evidence="4 10" id="KW-0547">Nucleotide-binding</keyword>
<protein>
    <recommendedName>
        <fullName evidence="2">leucine--tRNA ligase</fullName>
        <ecNumber evidence="2">6.1.1.4</ecNumber>
    </recommendedName>
    <alternativeName>
        <fullName evidence="8">Leucyl-tRNA synthetase</fullName>
    </alternativeName>
</protein>
<dbReference type="SUPFAM" id="SSF50677">
    <property type="entry name" value="ValRS/IleRS/LeuRS editing domain"/>
    <property type="match status" value="1"/>
</dbReference>
<dbReference type="SUPFAM" id="SSF52374">
    <property type="entry name" value="Nucleotidylyl transferase"/>
    <property type="match status" value="1"/>
</dbReference>
<keyword evidence="6 10" id="KW-0648">Protein biosynthesis</keyword>
<dbReference type="FunFam" id="3.90.740.10:FF:000001">
    <property type="entry name" value="Leucine--tRNA ligase, cytoplasmic"/>
    <property type="match status" value="1"/>
</dbReference>
<evidence type="ECO:0000256" key="2">
    <source>
        <dbReference type="ARBA" id="ARBA00013164"/>
    </source>
</evidence>
<name>A0A914XY91_9BILA</name>
<dbReference type="GO" id="GO:0002161">
    <property type="term" value="F:aminoacyl-tRNA deacylase activity"/>
    <property type="evidence" value="ECO:0007669"/>
    <property type="project" value="InterPro"/>
</dbReference>
<evidence type="ECO:0000256" key="5">
    <source>
        <dbReference type="ARBA" id="ARBA00022840"/>
    </source>
</evidence>
<evidence type="ECO:0000256" key="8">
    <source>
        <dbReference type="ARBA" id="ARBA00030520"/>
    </source>
</evidence>
<dbReference type="PANTHER" id="PTHR45794">
    <property type="entry name" value="LEUCYL-TRNA SYNTHETASE"/>
    <property type="match status" value="1"/>
</dbReference>
<dbReference type="Gene3D" id="1.10.730.10">
    <property type="entry name" value="Isoleucyl-tRNA Synthetase, Domain 1"/>
    <property type="match status" value="1"/>
</dbReference>
<dbReference type="InterPro" id="IPR009080">
    <property type="entry name" value="tRNAsynth_Ia_anticodon-bd"/>
</dbReference>
<dbReference type="InterPro" id="IPR004493">
    <property type="entry name" value="Leu-tRNA-synth_Ia_arc/euk"/>
</dbReference>
<feature type="domain" description="Aminoacyl-tRNA synthetase class Ia" evidence="11">
    <location>
        <begin position="19"/>
        <end position="100"/>
    </location>
</feature>
<evidence type="ECO:0000259" key="13">
    <source>
        <dbReference type="Pfam" id="PF09334"/>
    </source>
</evidence>
<reference evidence="16" key="1">
    <citation type="submission" date="2022-11" db="UniProtKB">
        <authorList>
            <consortium name="WormBaseParasite"/>
        </authorList>
    </citation>
    <scope>IDENTIFICATION</scope>
</reference>
<proteinExistence type="inferred from homology"/>
<dbReference type="AlphaFoldDB" id="A0A914XY91"/>
<evidence type="ECO:0000256" key="3">
    <source>
        <dbReference type="ARBA" id="ARBA00022598"/>
    </source>
</evidence>
<evidence type="ECO:0000259" key="12">
    <source>
        <dbReference type="Pfam" id="PF08264"/>
    </source>
</evidence>
<dbReference type="WBParaSite" id="PSU_v2.g11925.t1">
    <property type="protein sequence ID" value="PSU_v2.g11925.t1"/>
    <property type="gene ID" value="PSU_v2.g11925"/>
</dbReference>
<dbReference type="InterPro" id="IPR002300">
    <property type="entry name" value="aa-tRNA-synth_Ia"/>
</dbReference>
<feature type="domain" description="Leucine--tRNA ligase RagD-binding" evidence="14">
    <location>
        <begin position="944"/>
        <end position="1012"/>
    </location>
</feature>
<dbReference type="NCBIfam" id="TIGR00395">
    <property type="entry name" value="leuS_arch"/>
    <property type="match status" value="1"/>
</dbReference>
<comment type="catalytic activity">
    <reaction evidence="9">
        <text>tRNA(Leu) + L-leucine + ATP = L-leucyl-tRNA(Leu) + AMP + diphosphate</text>
        <dbReference type="Rhea" id="RHEA:11688"/>
        <dbReference type="Rhea" id="RHEA-COMP:9613"/>
        <dbReference type="Rhea" id="RHEA-COMP:9622"/>
        <dbReference type="ChEBI" id="CHEBI:30616"/>
        <dbReference type="ChEBI" id="CHEBI:33019"/>
        <dbReference type="ChEBI" id="CHEBI:57427"/>
        <dbReference type="ChEBI" id="CHEBI:78442"/>
        <dbReference type="ChEBI" id="CHEBI:78494"/>
        <dbReference type="ChEBI" id="CHEBI:456215"/>
        <dbReference type="EC" id="6.1.1.4"/>
    </reaction>
</comment>
<evidence type="ECO:0000256" key="9">
    <source>
        <dbReference type="ARBA" id="ARBA00047469"/>
    </source>
</evidence>
<dbReference type="InterPro" id="IPR015413">
    <property type="entry name" value="Methionyl/Leucyl_tRNA_Synth"/>
</dbReference>
<dbReference type="PANTHER" id="PTHR45794:SF1">
    <property type="entry name" value="LEUCINE--TRNA LIGASE, CYTOPLASMIC"/>
    <property type="match status" value="1"/>
</dbReference>
<dbReference type="InterPro" id="IPR009008">
    <property type="entry name" value="Val/Leu/Ile-tRNA-synth_edit"/>
</dbReference>
<dbReference type="Pfam" id="PF08264">
    <property type="entry name" value="Anticodon_1"/>
    <property type="match status" value="1"/>
</dbReference>